<feature type="compositionally biased region" description="Low complexity" evidence="7">
    <location>
        <begin position="600"/>
        <end position="611"/>
    </location>
</feature>
<keyword evidence="11" id="KW-1185">Reference proteome</keyword>
<evidence type="ECO:0000256" key="1">
    <source>
        <dbReference type="ARBA" id="ARBA00004651"/>
    </source>
</evidence>
<feature type="region of interest" description="Disordered" evidence="7">
    <location>
        <begin position="588"/>
        <end position="616"/>
    </location>
</feature>
<feature type="transmembrane region" description="Helical" evidence="8">
    <location>
        <begin position="944"/>
        <end position="965"/>
    </location>
</feature>
<accession>A0ABT4QGA1</accession>
<feature type="domain" description="ABC3 transporter permease C-terminal" evidence="9">
    <location>
        <begin position="848"/>
        <end position="969"/>
    </location>
</feature>
<feature type="domain" description="ABC3 transporter permease C-terminal" evidence="9">
    <location>
        <begin position="313"/>
        <end position="427"/>
    </location>
</feature>
<feature type="transmembrane region" description="Helical" evidence="8">
    <location>
        <begin position="303"/>
        <end position="327"/>
    </location>
</feature>
<gene>
    <name evidence="10" type="ORF">O9H85_26630</name>
</gene>
<keyword evidence="3 8" id="KW-0812">Transmembrane</keyword>
<evidence type="ECO:0000256" key="7">
    <source>
        <dbReference type="SAM" id="MobiDB-lite"/>
    </source>
</evidence>
<dbReference type="PANTHER" id="PTHR30572">
    <property type="entry name" value="MEMBRANE COMPONENT OF TRANSPORTER-RELATED"/>
    <property type="match status" value="1"/>
</dbReference>
<keyword evidence="2" id="KW-1003">Cell membrane</keyword>
<dbReference type="InterPro" id="IPR003838">
    <property type="entry name" value="ABC3_permease_C"/>
</dbReference>
<protein>
    <submittedName>
        <fullName evidence="10">ABC transporter permease</fullName>
    </submittedName>
</protein>
<sequence length="979" mass="109129">MALWIMMIRKMAKNKWLELSLLLGLVISVGLSSSMPIYTSAILQRLLIKDLEILQTNTLQYSGIFWTSVYASDQDPANTVKKLRQSDTYMTEKAQPGFQLPIKTFVTERSTDRYKMVPADPSRIDPGVNRSVDVVSLSGMEEHAVLKDGVWPKNQSDPGVYEVLVVEDALSNLKLVVGNEFIVSDEEQLKQPVRFKVVGVIDRKSYDDLYWYNYLSSYRSSFLIPYDIFDKDFMEDGVLRVRSTVWYTAFDYTQMSLDSISRFITSYQRTEGFLGELFENTSMKAPAMQTLGGYYAKEAKLRLMLWSLNVPVMIMLAYYLFMVSNLITERQKTEIAVLRSRGASRLQIVLSYLMEGFLLGIAALAAGPFLGLMLTKMLGSSNGFLEFVQRSALKVQLSGEAYQYGLIAVICSMVTTILPVLFATRTTIVGHKQQMARQHKPSFWHKYYVDIVLVGISLYGLQSFRRRMADLQSLGLDASDLQIDPLLFLVPALFVLGCAFLILRIYPLLVRLIYAAGRRWWPPSLYSTLLQVGRSASQYQAIMVFLSVTLATGMFSASAARTINKNAMEKIMYTNGADIAMQIKWEDDAPPPGMGDEGDGAAADGGDSPAPSVLPAPKKKVQFSEPPFLPLTQLPGVEQAAKVFLKKDAAFSIGKDSGNALLMGIDTDAFGQTAWLRNGLLDHHFNEYLNLLGSNPSAVLISRTLADQYHLKPGDHINTGWRGVQSAMFNIYGIVDYWPSWNPNPNFSDKSAVSSPTGGAAGKNGKVSKVKYPMLIVGNLPYIQNNLALEPYDVWMKLKPEATSQQLYQALEDKQIPVTKLDDAKQMLIRAKNDPFLMAINGVMTLGFLISITISFCGFLLYWILSLSGRVLQFGILRAMGISFRQLLSMLIGEQLMTSGAAIAMGVLLGGTASRLFVPMFQLSLQSQSQVPPFQVTFDPRDQLQLFIIVGFMLLLGLFILGSMLSRIKIHQAVKLGED</sequence>
<dbReference type="RefSeq" id="WP_269884442.1">
    <property type="nucleotide sequence ID" value="NZ_JAQAGZ010000020.1"/>
</dbReference>
<comment type="subcellular location">
    <subcellularLocation>
        <location evidence="1">Cell membrane</location>
        <topology evidence="1">Multi-pass membrane protein</topology>
    </subcellularLocation>
</comment>
<feature type="transmembrane region" description="Helical" evidence="8">
    <location>
        <begin position="443"/>
        <end position="461"/>
    </location>
</feature>
<name>A0ABT4QGA1_9BACL</name>
<evidence type="ECO:0000313" key="10">
    <source>
        <dbReference type="EMBL" id="MCZ8515910.1"/>
    </source>
</evidence>
<proteinExistence type="inferred from homology"/>
<dbReference type="InterPro" id="IPR050250">
    <property type="entry name" value="Macrolide_Exporter_MacB"/>
</dbReference>
<evidence type="ECO:0000256" key="6">
    <source>
        <dbReference type="ARBA" id="ARBA00038076"/>
    </source>
</evidence>
<keyword evidence="4 8" id="KW-1133">Transmembrane helix</keyword>
<keyword evidence="5 8" id="KW-0472">Membrane</keyword>
<feature type="transmembrane region" description="Helical" evidence="8">
    <location>
        <begin position="348"/>
        <end position="374"/>
    </location>
</feature>
<feature type="transmembrane region" description="Helical" evidence="8">
    <location>
        <begin position="401"/>
        <end position="422"/>
    </location>
</feature>
<dbReference type="Pfam" id="PF02687">
    <property type="entry name" value="FtsX"/>
    <property type="match status" value="2"/>
</dbReference>
<evidence type="ECO:0000256" key="8">
    <source>
        <dbReference type="SAM" id="Phobius"/>
    </source>
</evidence>
<evidence type="ECO:0000256" key="5">
    <source>
        <dbReference type="ARBA" id="ARBA00023136"/>
    </source>
</evidence>
<comment type="caution">
    <text evidence="10">The sequence shown here is derived from an EMBL/GenBank/DDBJ whole genome shotgun (WGS) entry which is preliminary data.</text>
</comment>
<evidence type="ECO:0000256" key="4">
    <source>
        <dbReference type="ARBA" id="ARBA00022989"/>
    </source>
</evidence>
<dbReference type="PANTHER" id="PTHR30572:SF4">
    <property type="entry name" value="ABC TRANSPORTER PERMEASE YTRF"/>
    <property type="match status" value="1"/>
</dbReference>
<feature type="transmembrane region" description="Helical" evidence="8">
    <location>
        <begin position="836"/>
        <end position="865"/>
    </location>
</feature>
<evidence type="ECO:0000256" key="3">
    <source>
        <dbReference type="ARBA" id="ARBA00022692"/>
    </source>
</evidence>
<dbReference type="Proteomes" id="UP001527882">
    <property type="component" value="Unassembled WGS sequence"/>
</dbReference>
<feature type="transmembrane region" description="Helical" evidence="8">
    <location>
        <begin position="486"/>
        <end position="509"/>
    </location>
</feature>
<evidence type="ECO:0000259" key="9">
    <source>
        <dbReference type="Pfam" id="PF02687"/>
    </source>
</evidence>
<reference evidence="10 11" key="1">
    <citation type="submission" date="2022-12" db="EMBL/GenBank/DDBJ databases">
        <title>Draft genome sequence of Paenibacillus sp. dW9.</title>
        <authorList>
            <person name="Choi E.-W."/>
            <person name="Kim D.-U."/>
        </authorList>
    </citation>
    <scope>NUCLEOTIDE SEQUENCE [LARGE SCALE GENOMIC DNA]</scope>
    <source>
        <strain evidence="11">dW9</strain>
    </source>
</reference>
<dbReference type="EMBL" id="JAQAGZ010000020">
    <property type="protein sequence ID" value="MCZ8515910.1"/>
    <property type="molecule type" value="Genomic_DNA"/>
</dbReference>
<comment type="similarity">
    <text evidence="6">Belongs to the ABC-4 integral membrane protein family.</text>
</comment>
<evidence type="ECO:0000256" key="2">
    <source>
        <dbReference type="ARBA" id="ARBA00022475"/>
    </source>
</evidence>
<organism evidence="10 11">
    <name type="scientific">Paenibacillus gyeongsangnamensis</name>
    <dbReference type="NCBI Taxonomy" id="3388067"/>
    <lineage>
        <taxon>Bacteria</taxon>
        <taxon>Bacillati</taxon>
        <taxon>Bacillota</taxon>
        <taxon>Bacilli</taxon>
        <taxon>Bacillales</taxon>
        <taxon>Paenibacillaceae</taxon>
        <taxon>Paenibacillus</taxon>
    </lineage>
</organism>
<evidence type="ECO:0000313" key="11">
    <source>
        <dbReference type="Proteomes" id="UP001527882"/>
    </source>
</evidence>